<dbReference type="InterPro" id="IPR029063">
    <property type="entry name" value="SAM-dependent_MTases_sf"/>
</dbReference>
<comment type="similarity">
    <text evidence="1">Belongs to the methyltransferase superfamily. LaeA methyltransferase family.</text>
</comment>
<dbReference type="CDD" id="cd02440">
    <property type="entry name" value="AdoMet_MTases"/>
    <property type="match status" value="1"/>
</dbReference>
<comment type="caution">
    <text evidence="3">The sequence shown here is derived from an EMBL/GenBank/DDBJ whole genome shotgun (WGS) entry which is preliminary data.</text>
</comment>
<keyword evidence="3" id="KW-0489">Methyltransferase</keyword>
<feature type="compositionally biased region" description="Low complexity" evidence="2">
    <location>
        <begin position="28"/>
        <end position="37"/>
    </location>
</feature>
<sequence>MTSEPAETPGLTLPVAPPPAWEVIDNLQQAQQNQTQEQDSEDNDGGQDFDGHSDSDLDSALGSNLADSTYSLNSSIFEYRTLHGHQMMIKQLSGHHFTLLLLDDKLHLTPLKPDIQRVLDIGTGTAIWAIDFADEHPGVEVVGTEISPIQPSWVPSNLRLSEIEDCNDSWTFRPGSFDFVHLRFMLGSINDWIATFKEAFTVCAPGGWIESYEVSSTMESDDDSIPEGSAMQRWGQVFEEGGLRAGRSFAIIREDVQKTAMEEAGFVNIHVEDLKVRLPEQSTQKR</sequence>
<dbReference type="Pfam" id="PF13489">
    <property type="entry name" value="Methyltransf_23"/>
    <property type="match status" value="1"/>
</dbReference>
<evidence type="ECO:0000313" key="4">
    <source>
        <dbReference type="Proteomes" id="UP000567885"/>
    </source>
</evidence>
<protein>
    <submittedName>
        <fullName evidence="3">Methyltransferase</fullName>
    </submittedName>
</protein>
<dbReference type="PANTHER" id="PTHR43591">
    <property type="entry name" value="METHYLTRANSFERASE"/>
    <property type="match status" value="1"/>
</dbReference>
<dbReference type="Gene3D" id="3.40.50.150">
    <property type="entry name" value="Vaccinia Virus protein VP39"/>
    <property type="match status" value="1"/>
</dbReference>
<dbReference type="GO" id="GO:0032259">
    <property type="term" value="P:methylation"/>
    <property type="evidence" value="ECO:0007669"/>
    <property type="project" value="UniProtKB-KW"/>
</dbReference>
<dbReference type="SUPFAM" id="SSF53335">
    <property type="entry name" value="S-adenosyl-L-methionine-dependent methyltransferases"/>
    <property type="match status" value="1"/>
</dbReference>
<organism evidence="3 4">
    <name type="scientific">Fusarium heterosporum</name>
    <dbReference type="NCBI Taxonomy" id="42747"/>
    <lineage>
        <taxon>Eukaryota</taxon>
        <taxon>Fungi</taxon>
        <taxon>Dikarya</taxon>
        <taxon>Ascomycota</taxon>
        <taxon>Pezizomycotina</taxon>
        <taxon>Sordariomycetes</taxon>
        <taxon>Hypocreomycetidae</taxon>
        <taxon>Hypocreales</taxon>
        <taxon>Nectriaceae</taxon>
        <taxon>Fusarium</taxon>
        <taxon>Fusarium heterosporum species complex</taxon>
    </lineage>
</organism>
<evidence type="ECO:0000256" key="1">
    <source>
        <dbReference type="ARBA" id="ARBA00038158"/>
    </source>
</evidence>
<keyword evidence="3" id="KW-0808">Transferase</keyword>
<evidence type="ECO:0000256" key="2">
    <source>
        <dbReference type="SAM" id="MobiDB-lite"/>
    </source>
</evidence>
<dbReference type="AlphaFoldDB" id="A0A8H5T7N5"/>
<dbReference type="EMBL" id="JAAGWQ010000103">
    <property type="protein sequence ID" value="KAF5667179.1"/>
    <property type="molecule type" value="Genomic_DNA"/>
</dbReference>
<gene>
    <name evidence="3" type="ORF">FHETE_5882</name>
</gene>
<dbReference type="GO" id="GO:0008168">
    <property type="term" value="F:methyltransferase activity"/>
    <property type="evidence" value="ECO:0007669"/>
    <property type="project" value="UniProtKB-KW"/>
</dbReference>
<evidence type="ECO:0000313" key="3">
    <source>
        <dbReference type="EMBL" id="KAF5667179.1"/>
    </source>
</evidence>
<dbReference type="PANTHER" id="PTHR43591:SF10">
    <property type="entry name" value="ABC TRANSMEMBRANE TYPE-1 DOMAIN-CONTAINING PROTEIN-RELATED"/>
    <property type="match status" value="1"/>
</dbReference>
<name>A0A8H5T7N5_FUSHE</name>
<proteinExistence type="inferred from homology"/>
<dbReference type="Proteomes" id="UP000567885">
    <property type="component" value="Unassembled WGS sequence"/>
</dbReference>
<feature type="compositionally biased region" description="Acidic residues" evidence="2">
    <location>
        <begin position="38"/>
        <end position="47"/>
    </location>
</feature>
<reference evidence="3 4" key="1">
    <citation type="submission" date="2020-05" db="EMBL/GenBank/DDBJ databases">
        <title>Identification and distribution of gene clusters putatively required for synthesis of sphingolipid metabolism inhibitors in phylogenetically diverse species of the filamentous fungus Fusarium.</title>
        <authorList>
            <person name="Kim H.-S."/>
            <person name="Busman M."/>
            <person name="Brown D.W."/>
            <person name="Divon H."/>
            <person name="Uhlig S."/>
            <person name="Proctor R.H."/>
        </authorList>
    </citation>
    <scope>NUCLEOTIDE SEQUENCE [LARGE SCALE GENOMIC DNA]</scope>
    <source>
        <strain evidence="3 4">NRRL 20693</strain>
    </source>
</reference>
<accession>A0A8H5T7N5</accession>
<dbReference type="OrthoDB" id="2013972at2759"/>
<feature type="region of interest" description="Disordered" evidence="2">
    <location>
        <begin position="1"/>
        <end position="60"/>
    </location>
</feature>
<keyword evidence="4" id="KW-1185">Reference proteome</keyword>